<dbReference type="EMBL" id="JADIKI010000022">
    <property type="protein sequence ID" value="MFK2854661.1"/>
    <property type="molecule type" value="Genomic_DNA"/>
</dbReference>
<sequence>MTQIPSTDPRDDELVRDGTSLMGYLHVVRKAHIALVGRDEAHRRFHLISTRGHAKQYIEELMPLLIQERHKHRQRRIGGELQSKRT</sequence>
<dbReference type="RefSeq" id="WP_380009575.1">
    <property type="nucleotide sequence ID" value="NZ_JADIKI010000022.1"/>
</dbReference>
<gene>
    <name evidence="1" type="ORF">ISP18_08670</name>
</gene>
<comment type="caution">
    <text evidence="1">The sequence shown here is derived from an EMBL/GenBank/DDBJ whole genome shotgun (WGS) entry which is preliminary data.</text>
</comment>
<protein>
    <submittedName>
        <fullName evidence="1">Uncharacterized protein</fullName>
    </submittedName>
</protein>
<name>A0ABW8IHI2_9GAMM</name>
<proteinExistence type="predicted"/>
<dbReference type="Proteomes" id="UP001620409">
    <property type="component" value="Unassembled WGS sequence"/>
</dbReference>
<evidence type="ECO:0000313" key="1">
    <source>
        <dbReference type="EMBL" id="MFK2854661.1"/>
    </source>
</evidence>
<accession>A0ABW8IHI2</accession>
<keyword evidence="2" id="KW-1185">Reference proteome</keyword>
<organism evidence="1 2">
    <name type="scientific">Dyella humi</name>
    <dbReference type="NCBI Taxonomy" id="1770547"/>
    <lineage>
        <taxon>Bacteria</taxon>
        <taxon>Pseudomonadati</taxon>
        <taxon>Pseudomonadota</taxon>
        <taxon>Gammaproteobacteria</taxon>
        <taxon>Lysobacterales</taxon>
        <taxon>Rhodanobacteraceae</taxon>
        <taxon>Dyella</taxon>
    </lineage>
</organism>
<evidence type="ECO:0000313" key="2">
    <source>
        <dbReference type="Proteomes" id="UP001620409"/>
    </source>
</evidence>
<reference evidence="1 2" key="1">
    <citation type="submission" date="2020-10" db="EMBL/GenBank/DDBJ databases">
        <title>Phylogeny of dyella-like bacteria.</title>
        <authorList>
            <person name="Fu J."/>
        </authorList>
    </citation>
    <scope>NUCLEOTIDE SEQUENCE [LARGE SCALE GENOMIC DNA]</scope>
    <source>
        <strain evidence="1 2">DHG40</strain>
    </source>
</reference>